<reference evidence="10 11" key="1">
    <citation type="submission" date="2019-04" db="EMBL/GenBank/DDBJ databases">
        <authorList>
            <person name="Jiang L."/>
        </authorList>
    </citation>
    <scope>NUCLEOTIDE SEQUENCE [LARGE SCALE GENOMIC DNA]</scope>
    <source>
        <strain evidence="10 11">YIM 131853</strain>
    </source>
</reference>
<dbReference type="AlphaFoldDB" id="A0A4S4FMU9"/>
<comment type="similarity">
    <text evidence="2">Belongs to the glycosyl hydrolase 20 family.</text>
</comment>
<evidence type="ECO:0000256" key="6">
    <source>
        <dbReference type="PIRSR" id="PIRSR625705-1"/>
    </source>
</evidence>
<evidence type="ECO:0000256" key="1">
    <source>
        <dbReference type="ARBA" id="ARBA00001231"/>
    </source>
</evidence>
<dbReference type="GO" id="GO:0016020">
    <property type="term" value="C:membrane"/>
    <property type="evidence" value="ECO:0007669"/>
    <property type="project" value="TreeGrafter"/>
</dbReference>
<evidence type="ECO:0000259" key="8">
    <source>
        <dbReference type="Pfam" id="PF00728"/>
    </source>
</evidence>
<dbReference type="GO" id="GO:0030203">
    <property type="term" value="P:glycosaminoglycan metabolic process"/>
    <property type="evidence" value="ECO:0007669"/>
    <property type="project" value="TreeGrafter"/>
</dbReference>
<dbReference type="InterPro" id="IPR017853">
    <property type="entry name" value="GH"/>
</dbReference>
<evidence type="ECO:0000313" key="10">
    <source>
        <dbReference type="EMBL" id="THG31578.1"/>
    </source>
</evidence>
<evidence type="ECO:0000256" key="4">
    <source>
        <dbReference type="ARBA" id="ARBA00022801"/>
    </source>
</evidence>
<dbReference type="InterPro" id="IPR025705">
    <property type="entry name" value="Beta_hexosaminidase_sua/sub"/>
</dbReference>
<name>A0A4S4FMU9_9MICO</name>
<dbReference type="Pfam" id="PF02838">
    <property type="entry name" value="Glyco_hydro_20b"/>
    <property type="match status" value="1"/>
</dbReference>
<dbReference type="SUPFAM" id="SSF55545">
    <property type="entry name" value="beta-N-acetylhexosaminidase-like domain"/>
    <property type="match status" value="1"/>
</dbReference>
<feature type="domain" description="Beta-hexosaminidase bacterial type N-terminal" evidence="9">
    <location>
        <begin position="57"/>
        <end position="186"/>
    </location>
</feature>
<protein>
    <recommendedName>
        <fullName evidence="3">beta-N-acetylhexosaminidase</fullName>
        <ecNumber evidence="3">3.2.1.52</ecNumber>
    </recommendedName>
</protein>
<comment type="caution">
    <text evidence="10">The sequence shown here is derived from an EMBL/GenBank/DDBJ whole genome shotgun (WGS) entry which is preliminary data.</text>
</comment>
<feature type="domain" description="Glycoside hydrolase family 20 catalytic" evidence="8">
    <location>
        <begin position="463"/>
        <end position="568"/>
    </location>
</feature>
<dbReference type="Gene3D" id="3.20.20.80">
    <property type="entry name" value="Glycosidases"/>
    <property type="match status" value="1"/>
</dbReference>
<feature type="region of interest" description="Disordered" evidence="7">
    <location>
        <begin position="419"/>
        <end position="443"/>
    </location>
</feature>
<dbReference type="InterPro" id="IPR015883">
    <property type="entry name" value="Glyco_hydro_20_cat"/>
</dbReference>
<dbReference type="Pfam" id="PF00728">
    <property type="entry name" value="Glyco_hydro_20"/>
    <property type="match status" value="2"/>
</dbReference>
<keyword evidence="4" id="KW-0378">Hydrolase</keyword>
<feature type="region of interest" description="Disordered" evidence="7">
    <location>
        <begin position="12"/>
        <end position="37"/>
    </location>
</feature>
<dbReference type="Gene3D" id="3.30.379.10">
    <property type="entry name" value="Chitobiase/beta-hexosaminidase domain 2-like"/>
    <property type="match status" value="1"/>
</dbReference>
<keyword evidence="11" id="KW-1185">Reference proteome</keyword>
<dbReference type="EC" id="3.2.1.52" evidence="3"/>
<dbReference type="SUPFAM" id="SSF51445">
    <property type="entry name" value="(Trans)glycosidases"/>
    <property type="match status" value="1"/>
</dbReference>
<proteinExistence type="inferred from homology"/>
<evidence type="ECO:0000256" key="5">
    <source>
        <dbReference type="ARBA" id="ARBA00023295"/>
    </source>
</evidence>
<keyword evidence="5" id="KW-0326">Glycosidase</keyword>
<feature type="domain" description="Glycoside hydrolase family 20 catalytic" evidence="8">
    <location>
        <begin position="207"/>
        <end position="418"/>
    </location>
</feature>
<comment type="catalytic activity">
    <reaction evidence="1">
        <text>Hydrolysis of terminal non-reducing N-acetyl-D-hexosamine residues in N-acetyl-beta-D-hexosaminides.</text>
        <dbReference type="EC" id="3.2.1.52"/>
    </reaction>
</comment>
<dbReference type="PANTHER" id="PTHR22600:SF57">
    <property type="entry name" value="BETA-N-ACETYLHEXOSAMINIDASE"/>
    <property type="match status" value="1"/>
</dbReference>
<dbReference type="InterPro" id="IPR015882">
    <property type="entry name" value="HEX_bac_N"/>
</dbReference>
<evidence type="ECO:0000313" key="11">
    <source>
        <dbReference type="Proteomes" id="UP000309133"/>
    </source>
</evidence>
<organism evidence="10 11">
    <name type="scientific">Naasia lichenicola</name>
    <dbReference type="NCBI Taxonomy" id="2565933"/>
    <lineage>
        <taxon>Bacteria</taxon>
        <taxon>Bacillati</taxon>
        <taxon>Actinomycetota</taxon>
        <taxon>Actinomycetes</taxon>
        <taxon>Micrococcales</taxon>
        <taxon>Microbacteriaceae</taxon>
        <taxon>Naasia</taxon>
    </lineage>
</organism>
<dbReference type="InterPro" id="IPR029018">
    <property type="entry name" value="Hex-like_dom2"/>
</dbReference>
<sequence length="603" mass="65512">MPAASRISWCSTASGECGRSGSPAARSEPCAPRKAGGSAGALGLRWYGQRSQGADMPMIPAPAIDELRAGTPFPFSARVALTWTDAAIEPVARAFLRELHALAGISMDRASEFDAPRIELALTSDAGDADGLGQVPRPFGVSPLGDSGSDERHSIVIDSTVIAVTARSPEGIFRALTTLRQLIEEQLDDAGEAALAPRRIVDGPRIAWRGLSFDVVRTFFGPAEVRSVIDVLALYKLNVLHLHLTDNQGWRIEIASWPKLATVGGAGAVGDRPGGFFTQREYVDLVAYARARFVTIVPEIDVPGHTSAIFAAYPDLNTTEPELRSSRPDIVSDYLDPRGPRTFEFLADVLGEIAALTPTPYLHIGGDEPYGMPPELYREFVERATTIVRGLGKRVAGWQEIARSDLEPGDLIQYWIEPHEPETSPTPDGDADAASDTSPSSISDDIRATMEETFAQAGGDLGLARAQGAQIILSPSSIAYFDTPYAEPSAEHGQESARSRLGLRQYQPVSVERSFDWDPATIVPGLDLAEQLAGVEAAIWCETVQDLADLQFLLLPRIPGFAERAWSSPRSSWPEYVQRLAAHAPIWRRAGWNYFRSSLVDWR</sequence>
<evidence type="ECO:0000256" key="7">
    <source>
        <dbReference type="SAM" id="MobiDB-lite"/>
    </source>
</evidence>
<dbReference type="GO" id="GO:0004563">
    <property type="term" value="F:beta-N-acetylhexosaminidase activity"/>
    <property type="evidence" value="ECO:0007669"/>
    <property type="project" value="UniProtKB-EC"/>
</dbReference>
<feature type="compositionally biased region" description="Low complexity" evidence="7">
    <location>
        <begin position="423"/>
        <end position="443"/>
    </location>
</feature>
<feature type="active site" description="Proton donor" evidence="6">
    <location>
        <position position="368"/>
    </location>
</feature>
<evidence type="ECO:0000259" key="9">
    <source>
        <dbReference type="Pfam" id="PF02838"/>
    </source>
</evidence>
<gene>
    <name evidence="10" type="ORF">E6C64_05760</name>
</gene>
<evidence type="ECO:0000256" key="3">
    <source>
        <dbReference type="ARBA" id="ARBA00012663"/>
    </source>
</evidence>
<dbReference type="PANTHER" id="PTHR22600">
    <property type="entry name" value="BETA-HEXOSAMINIDASE"/>
    <property type="match status" value="1"/>
</dbReference>
<evidence type="ECO:0000256" key="2">
    <source>
        <dbReference type="ARBA" id="ARBA00006285"/>
    </source>
</evidence>
<dbReference type="Proteomes" id="UP000309133">
    <property type="component" value="Unassembled WGS sequence"/>
</dbReference>
<dbReference type="PRINTS" id="PR00738">
    <property type="entry name" value="GLHYDRLASE20"/>
</dbReference>
<dbReference type="CDD" id="cd06568">
    <property type="entry name" value="GH20_SpHex_like"/>
    <property type="match status" value="1"/>
</dbReference>
<accession>A0A4S4FMU9</accession>
<dbReference type="GO" id="GO:0005975">
    <property type="term" value="P:carbohydrate metabolic process"/>
    <property type="evidence" value="ECO:0007669"/>
    <property type="project" value="InterPro"/>
</dbReference>
<dbReference type="EMBL" id="SSSM01000003">
    <property type="protein sequence ID" value="THG31578.1"/>
    <property type="molecule type" value="Genomic_DNA"/>
</dbReference>